<evidence type="ECO:0000256" key="16">
    <source>
        <dbReference type="ARBA" id="ARBA00023180"/>
    </source>
</evidence>
<evidence type="ECO:0000256" key="5">
    <source>
        <dbReference type="ARBA" id="ARBA00022614"/>
    </source>
</evidence>
<evidence type="ECO:0000256" key="20">
    <source>
        <dbReference type="SAM" id="MobiDB-lite"/>
    </source>
</evidence>
<evidence type="ECO:0000313" key="25">
    <source>
        <dbReference type="Proteomes" id="UP001227230"/>
    </source>
</evidence>
<dbReference type="InterPro" id="IPR055414">
    <property type="entry name" value="LRR_R13L4/SHOC2-like"/>
</dbReference>
<dbReference type="SUPFAM" id="SSF52047">
    <property type="entry name" value="RNI-like"/>
    <property type="match status" value="1"/>
</dbReference>
<evidence type="ECO:0000256" key="22">
    <source>
        <dbReference type="SAM" id="SignalP"/>
    </source>
</evidence>
<dbReference type="InterPro" id="IPR001611">
    <property type="entry name" value="Leu-rich_rpt"/>
</dbReference>
<dbReference type="PROSITE" id="PS50011">
    <property type="entry name" value="PROTEIN_KINASE_DOM"/>
    <property type="match status" value="1"/>
</dbReference>
<dbReference type="InterPro" id="IPR011009">
    <property type="entry name" value="Kinase-like_dom_sf"/>
</dbReference>
<keyword evidence="16" id="KW-0325">Glycoprotein</keyword>
<dbReference type="Proteomes" id="UP001227230">
    <property type="component" value="Chromosome 14"/>
</dbReference>
<evidence type="ECO:0000256" key="13">
    <source>
        <dbReference type="ARBA" id="ARBA00022989"/>
    </source>
</evidence>
<evidence type="ECO:0000256" key="10">
    <source>
        <dbReference type="ARBA" id="ARBA00022741"/>
    </source>
</evidence>
<comment type="subcellular location">
    <subcellularLocation>
        <location evidence="1">Cell membrane</location>
    </subcellularLocation>
    <subcellularLocation>
        <location evidence="2">Membrane</location>
        <topology evidence="2">Single-pass type I membrane protein</topology>
    </subcellularLocation>
</comment>
<dbReference type="PANTHER" id="PTHR48053">
    <property type="entry name" value="LEUCINE RICH REPEAT FAMILY PROTEIN, EXPRESSED"/>
    <property type="match status" value="1"/>
</dbReference>
<evidence type="ECO:0000256" key="4">
    <source>
        <dbReference type="ARBA" id="ARBA00022527"/>
    </source>
</evidence>
<evidence type="ECO:0000256" key="12">
    <source>
        <dbReference type="ARBA" id="ARBA00022840"/>
    </source>
</evidence>
<dbReference type="InterPro" id="IPR051716">
    <property type="entry name" value="Plant_RL_S/T_kinase"/>
</dbReference>
<dbReference type="Gene3D" id="3.80.10.10">
    <property type="entry name" value="Ribonuclease Inhibitor"/>
    <property type="match status" value="5"/>
</dbReference>
<evidence type="ECO:0000256" key="7">
    <source>
        <dbReference type="ARBA" id="ARBA00022692"/>
    </source>
</evidence>
<dbReference type="Pfam" id="PF00560">
    <property type="entry name" value="LRR_1"/>
    <property type="match status" value="2"/>
</dbReference>
<evidence type="ECO:0000256" key="6">
    <source>
        <dbReference type="ARBA" id="ARBA00022679"/>
    </source>
</evidence>
<feature type="region of interest" description="Disordered" evidence="20">
    <location>
        <begin position="894"/>
        <end position="926"/>
    </location>
</feature>
<evidence type="ECO:0000313" key="24">
    <source>
        <dbReference type="EMBL" id="WKA04546.1"/>
    </source>
</evidence>
<evidence type="ECO:0000256" key="3">
    <source>
        <dbReference type="ARBA" id="ARBA00012513"/>
    </source>
</evidence>
<keyword evidence="11" id="KW-0418">Kinase</keyword>
<accession>A0ABY9DD78</accession>
<dbReference type="SUPFAM" id="SSF52058">
    <property type="entry name" value="L domain-like"/>
    <property type="match status" value="1"/>
</dbReference>
<dbReference type="InterPro" id="IPR032675">
    <property type="entry name" value="LRR_dom_sf"/>
</dbReference>
<dbReference type="PROSITE" id="PS51450">
    <property type="entry name" value="LRR"/>
    <property type="match status" value="2"/>
</dbReference>
<evidence type="ECO:0000259" key="23">
    <source>
        <dbReference type="PROSITE" id="PS50011"/>
    </source>
</evidence>
<keyword evidence="14 21" id="KW-0472">Membrane</keyword>
<evidence type="ECO:0000256" key="9">
    <source>
        <dbReference type="ARBA" id="ARBA00022737"/>
    </source>
</evidence>
<dbReference type="InterPro" id="IPR008266">
    <property type="entry name" value="Tyr_kinase_AS"/>
</dbReference>
<comment type="catalytic activity">
    <reaction evidence="17">
        <text>L-threonyl-[protein] + ATP = O-phospho-L-threonyl-[protein] + ADP + H(+)</text>
        <dbReference type="Rhea" id="RHEA:46608"/>
        <dbReference type="Rhea" id="RHEA-COMP:11060"/>
        <dbReference type="Rhea" id="RHEA-COMP:11605"/>
        <dbReference type="ChEBI" id="CHEBI:15378"/>
        <dbReference type="ChEBI" id="CHEBI:30013"/>
        <dbReference type="ChEBI" id="CHEBI:30616"/>
        <dbReference type="ChEBI" id="CHEBI:61977"/>
        <dbReference type="ChEBI" id="CHEBI:456216"/>
        <dbReference type="EC" id="2.7.11.1"/>
    </reaction>
</comment>
<keyword evidence="8 22" id="KW-0732">Signal</keyword>
<keyword evidence="15" id="KW-0675">Receptor</keyword>
<evidence type="ECO:0000256" key="18">
    <source>
        <dbReference type="ARBA" id="ARBA00048679"/>
    </source>
</evidence>
<proteinExistence type="predicted"/>
<feature type="signal peptide" evidence="22">
    <location>
        <begin position="1"/>
        <end position="25"/>
    </location>
</feature>
<dbReference type="Pfam" id="PF23598">
    <property type="entry name" value="LRR_14"/>
    <property type="match status" value="1"/>
</dbReference>
<keyword evidence="13 21" id="KW-1133">Transmembrane helix</keyword>
<feature type="compositionally biased region" description="Polar residues" evidence="20">
    <location>
        <begin position="911"/>
        <end position="926"/>
    </location>
</feature>
<keyword evidence="4" id="KW-0723">Serine/threonine-protein kinase</keyword>
<dbReference type="EC" id="2.7.11.1" evidence="3"/>
<dbReference type="PROSITE" id="PS00109">
    <property type="entry name" value="PROTEIN_KINASE_TYR"/>
    <property type="match status" value="1"/>
</dbReference>
<dbReference type="InterPro" id="IPR003591">
    <property type="entry name" value="Leu-rich_rpt_typical-subtyp"/>
</dbReference>
<protein>
    <recommendedName>
        <fullName evidence="3">non-specific serine/threonine protein kinase</fullName>
        <ecNumber evidence="3">2.7.11.1</ecNumber>
    </recommendedName>
</protein>
<dbReference type="PROSITE" id="PS00107">
    <property type="entry name" value="PROTEIN_KINASE_ATP"/>
    <property type="match status" value="1"/>
</dbReference>
<evidence type="ECO:0000256" key="19">
    <source>
        <dbReference type="PROSITE-ProRule" id="PRU10141"/>
    </source>
</evidence>
<dbReference type="PRINTS" id="PR00019">
    <property type="entry name" value="LEURICHRPT"/>
</dbReference>
<keyword evidence="12 19" id="KW-0067">ATP-binding</keyword>
<keyword evidence="25" id="KW-1185">Reference proteome</keyword>
<dbReference type="SMART" id="SM00369">
    <property type="entry name" value="LRR_TYP"/>
    <property type="match status" value="8"/>
</dbReference>
<feature type="domain" description="Protein kinase" evidence="23">
    <location>
        <begin position="492"/>
        <end position="760"/>
    </location>
</feature>
<dbReference type="PANTHER" id="PTHR48053:SF126">
    <property type="entry name" value="MDIS1-INTERACTING RECEPTOR LIKE KINASE 2-LIKE ISOFORM X1"/>
    <property type="match status" value="1"/>
</dbReference>
<keyword evidence="5" id="KW-0433">Leucine-rich repeat</keyword>
<evidence type="ECO:0000256" key="11">
    <source>
        <dbReference type="ARBA" id="ARBA00022777"/>
    </source>
</evidence>
<keyword evidence="9" id="KW-0677">Repeat</keyword>
<organism evidence="24 25">
    <name type="scientific">Vitis vinifera</name>
    <name type="common">Grape</name>
    <dbReference type="NCBI Taxonomy" id="29760"/>
    <lineage>
        <taxon>Eukaryota</taxon>
        <taxon>Viridiplantae</taxon>
        <taxon>Streptophyta</taxon>
        <taxon>Embryophyta</taxon>
        <taxon>Tracheophyta</taxon>
        <taxon>Spermatophyta</taxon>
        <taxon>Magnoliopsida</taxon>
        <taxon>eudicotyledons</taxon>
        <taxon>Gunneridae</taxon>
        <taxon>Pentapetalae</taxon>
        <taxon>rosids</taxon>
        <taxon>Vitales</taxon>
        <taxon>Vitaceae</taxon>
        <taxon>Viteae</taxon>
        <taxon>Vitis</taxon>
    </lineage>
</organism>
<feature type="chain" id="PRO_5045584253" description="non-specific serine/threonine protein kinase" evidence="22">
    <location>
        <begin position="26"/>
        <end position="926"/>
    </location>
</feature>
<dbReference type="InterPro" id="IPR017441">
    <property type="entry name" value="Protein_kinase_ATP_BS"/>
</dbReference>
<evidence type="ECO:0000256" key="15">
    <source>
        <dbReference type="ARBA" id="ARBA00023170"/>
    </source>
</evidence>
<dbReference type="SMART" id="SM00365">
    <property type="entry name" value="LRR_SD22"/>
    <property type="match status" value="6"/>
</dbReference>
<evidence type="ECO:0000256" key="14">
    <source>
        <dbReference type="ARBA" id="ARBA00023136"/>
    </source>
</evidence>
<evidence type="ECO:0000256" key="2">
    <source>
        <dbReference type="ARBA" id="ARBA00004479"/>
    </source>
</evidence>
<comment type="catalytic activity">
    <reaction evidence="18">
        <text>L-seryl-[protein] + ATP = O-phospho-L-seryl-[protein] + ADP + H(+)</text>
        <dbReference type="Rhea" id="RHEA:17989"/>
        <dbReference type="Rhea" id="RHEA-COMP:9863"/>
        <dbReference type="Rhea" id="RHEA-COMP:11604"/>
        <dbReference type="ChEBI" id="CHEBI:15378"/>
        <dbReference type="ChEBI" id="CHEBI:29999"/>
        <dbReference type="ChEBI" id="CHEBI:30616"/>
        <dbReference type="ChEBI" id="CHEBI:83421"/>
        <dbReference type="ChEBI" id="CHEBI:456216"/>
        <dbReference type="EC" id="2.7.11.1"/>
    </reaction>
</comment>
<sequence>MECVVSSVVAVLLLLVVHTVSMTHAASTHSSTDHSQVVAEADALRNSGWWIWSHPATSNHCSWSGITCNEAKHVTEISLHGYQVLLPLGELSKLNLSSLPSLNFLILSGMGLNGSISDEIGSLTKLTHLDLSYNQLNGNIPQQMYTLTELTHLDLSSNQMTGPIPHQIGTLTELIFLHLSGNELTGAIPSSFGRLTKLTHLDLSSNQLTGPIPHPIGTLTELIFLHLSWTELTGAIPSSLGHLTKLTHLDLSYNQLNGSISHQMYTLTELTHLDLSNNQLSGSIPHQIGTLTELTYLDLSWSELTGAMPSSLGSLTKLTSLNLCMNQINGSIPPEIGNIKDLVSLDLHRNLISGEIPSKLKKLKRLECLDLSYNRLSGKIPPFLTNNSDWEKLDLSHNDDLEGYTPFVHNGGEKTGAQVPTRDTTSQHTIITPLLLTLVFVTLILGLACLWWKKRKVQPESMATKKNGDLFSIWDYDGRIAFEDIISATEDFDIRYCIGVGGYGSVYRAQLPSGNVVVVKKLHRSEIDEPTYLRSFKNEVQMLEEIRHRNIVKLHGYCLHNRCMFLICMYMERGSLNCMLSNEVEAVELDWVKRVNIVKNMAHALSYMHHDCTPPIIHRDISSNNILLDSKLEGFVSDFGTARLLDPSSSNQTLIAGTYGYIAPEFAYTMIVTEKCDVYSFGVVALETMIGKHPGELITSLLSSLCQDIMLRDVLDSRLSLPEDLQVAKDVVFVVLLALKCIHPNPQSRPTMQQISYKLLGQICKELLSLLNSNLEILTLEGCVNLELLPRGIYKWKHLQTLSCNGCSKLERFPEIKGNMRELRVLDLSGTAIMDLPSSITHLNGLQTLLLQECLKLHQIPNHICHLSSLKVLELPLIAIGDTWVAEALAGQQRPDTSRGTYGESGWIGHTGNSESDGTCSHKQAF</sequence>
<dbReference type="Pfam" id="PF00069">
    <property type="entry name" value="Pkinase"/>
    <property type="match status" value="1"/>
</dbReference>
<feature type="binding site" evidence="19">
    <location>
        <position position="521"/>
    </location>
    <ligand>
        <name>ATP</name>
        <dbReference type="ChEBI" id="CHEBI:30616"/>
    </ligand>
</feature>
<keyword evidence="7 21" id="KW-0812">Transmembrane</keyword>
<dbReference type="Gene3D" id="3.30.200.20">
    <property type="entry name" value="Phosphorylase Kinase, domain 1"/>
    <property type="match status" value="1"/>
</dbReference>
<evidence type="ECO:0000256" key="1">
    <source>
        <dbReference type="ARBA" id="ARBA00004236"/>
    </source>
</evidence>
<dbReference type="EMBL" id="CP126661">
    <property type="protein sequence ID" value="WKA04546.1"/>
    <property type="molecule type" value="Genomic_DNA"/>
</dbReference>
<reference evidence="24 25" key="1">
    <citation type="journal article" date="2023" name="Hortic Res">
        <title>The complete reference genome for grapevine (Vitis vinifera L.) genetics and breeding.</title>
        <authorList>
            <person name="Shi X."/>
            <person name="Cao S."/>
            <person name="Wang X."/>
            <person name="Huang S."/>
            <person name="Wang Y."/>
            <person name="Liu Z."/>
            <person name="Liu W."/>
            <person name="Leng X."/>
            <person name="Peng Y."/>
            <person name="Wang N."/>
            <person name="Wang Y."/>
            <person name="Ma Z."/>
            <person name="Xu X."/>
            <person name="Zhang F."/>
            <person name="Xue H."/>
            <person name="Zhong H."/>
            <person name="Wang Y."/>
            <person name="Zhang K."/>
            <person name="Velt A."/>
            <person name="Avia K."/>
            <person name="Holtgrawe D."/>
            <person name="Grimplet J."/>
            <person name="Matus J.T."/>
            <person name="Ware D."/>
            <person name="Wu X."/>
            <person name="Wang H."/>
            <person name="Liu C."/>
            <person name="Fang Y."/>
            <person name="Rustenholz C."/>
            <person name="Cheng Z."/>
            <person name="Xiao H."/>
            <person name="Zhou Y."/>
        </authorList>
    </citation>
    <scope>NUCLEOTIDE SEQUENCE [LARGE SCALE GENOMIC DNA]</scope>
    <source>
        <strain evidence="25">cv. Pinot noir / PN40024</strain>
        <tissue evidence="24">Leaf</tissue>
    </source>
</reference>
<name>A0ABY9DD78_VITVI</name>
<gene>
    <name evidence="24" type="ORF">VitviT2T_022576</name>
</gene>
<evidence type="ECO:0000256" key="8">
    <source>
        <dbReference type="ARBA" id="ARBA00022729"/>
    </source>
</evidence>
<evidence type="ECO:0000256" key="21">
    <source>
        <dbReference type="SAM" id="Phobius"/>
    </source>
</evidence>
<keyword evidence="10 19" id="KW-0547">Nucleotide-binding</keyword>
<evidence type="ECO:0000256" key="17">
    <source>
        <dbReference type="ARBA" id="ARBA00047899"/>
    </source>
</evidence>
<feature type="transmembrane region" description="Helical" evidence="21">
    <location>
        <begin position="430"/>
        <end position="452"/>
    </location>
</feature>
<dbReference type="SUPFAM" id="SSF56112">
    <property type="entry name" value="Protein kinase-like (PK-like)"/>
    <property type="match status" value="1"/>
</dbReference>
<keyword evidence="6" id="KW-0808">Transferase</keyword>
<dbReference type="Gene3D" id="1.10.510.10">
    <property type="entry name" value="Transferase(Phosphotransferase) domain 1"/>
    <property type="match status" value="1"/>
</dbReference>
<dbReference type="InterPro" id="IPR000719">
    <property type="entry name" value="Prot_kinase_dom"/>
</dbReference>